<evidence type="ECO:0000313" key="3">
    <source>
        <dbReference type="Proteomes" id="UP000541470"/>
    </source>
</evidence>
<proteinExistence type="predicted"/>
<feature type="compositionally biased region" description="Basic and acidic residues" evidence="1">
    <location>
        <begin position="76"/>
        <end position="90"/>
    </location>
</feature>
<accession>A0A7Y0AVG2</accession>
<reference evidence="2 3" key="1">
    <citation type="submission" date="2020-04" db="EMBL/GenBank/DDBJ databases">
        <title>Rhizobium sp. S-51 isolated from soil.</title>
        <authorList>
            <person name="Dahal R.H."/>
        </authorList>
    </citation>
    <scope>NUCLEOTIDE SEQUENCE [LARGE SCALE GENOMIC DNA]</scope>
    <source>
        <strain evidence="2 3">S-51</strain>
    </source>
</reference>
<keyword evidence="3" id="KW-1185">Reference proteome</keyword>
<protein>
    <recommendedName>
        <fullName evidence="4">EF-hand domain-containing protein</fullName>
    </recommendedName>
</protein>
<feature type="region of interest" description="Disordered" evidence="1">
    <location>
        <begin position="16"/>
        <end position="105"/>
    </location>
</feature>
<dbReference type="Proteomes" id="UP000541470">
    <property type="component" value="Unassembled WGS sequence"/>
</dbReference>
<evidence type="ECO:0008006" key="4">
    <source>
        <dbReference type="Google" id="ProtNLM"/>
    </source>
</evidence>
<evidence type="ECO:0000313" key="2">
    <source>
        <dbReference type="EMBL" id="NML74246.1"/>
    </source>
</evidence>
<sequence>MTSVSSSLSGNALYSTSLAGLDTNGDGIVSAEERAAAEQSAARKRTQDPTVENENAASGVSGQIAGDMIAMLLAHAGDETQSEDRPHDDEVGPVDRVAADNDGDDDTVSIFDVLDEMSQVIAAYSAYGTAESGDAEVVEKADITL</sequence>
<dbReference type="AlphaFoldDB" id="A0A7Y0AVG2"/>
<dbReference type="EMBL" id="JABBGK010000001">
    <property type="protein sequence ID" value="NML74246.1"/>
    <property type="molecule type" value="Genomic_DNA"/>
</dbReference>
<name>A0A7Y0AVG2_9HYPH</name>
<organism evidence="2 3">
    <name type="scientific">Rhizobium terricola</name>
    <dbReference type="NCBI Taxonomy" id="2728849"/>
    <lineage>
        <taxon>Bacteria</taxon>
        <taxon>Pseudomonadati</taxon>
        <taxon>Pseudomonadota</taxon>
        <taxon>Alphaproteobacteria</taxon>
        <taxon>Hyphomicrobiales</taxon>
        <taxon>Rhizobiaceae</taxon>
        <taxon>Rhizobium/Agrobacterium group</taxon>
        <taxon>Rhizobium</taxon>
    </lineage>
</organism>
<comment type="caution">
    <text evidence="2">The sequence shown here is derived from an EMBL/GenBank/DDBJ whole genome shotgun (WGS) entry which is preliminary data.</text>
</comment>
<dbReference type="RefSeq" id="WP_169589214.1">
    <property type="nucleotide sequence ID" value="NZ_JABBGK010000001.1"/>
</dbReference>
<gene>
    <name evidence="2" type="ORF">HHL25_08950</name>
</gene>
<evidence type="ECO:0000256" key="1">
    <source>
        <dbReference type="SAM" id="MobiDB-lite"/>
    </source>
</evidence>
<feature type="compositionally biased region" description="Polar residues" evidence="1">
    <location>
        <begin position="48"/>
        <end position="61"/>
    </location>
</feature>